<feature type="binding site" evidence="17">
    <location>
        <begin position="110"/>
        <end position="114"/>
    </location>
    <ligand>
        <name>NAD(+)</name>
        <dbReference type="ChEBI" id="CHEBI:57540"/>
    </ligand>
</feature>
<keyword evidence="12 17" id="KW-0862">Zinc</keyword>
<comment type="pathway">
    <text evidence="4 17">Metabolic intermediate biosynthesis; chorismate biosynthesis; chorismate from D-erythrose 4-phosphate and phosphoenolpyruvate: step 2/7.</text>
</comment>
<dbReference type="InterPro" id="IPR030960">
    <property type="entry name" value="DHQS/DOIS_N"/>
</dbReference>
<comment type="similarity">
    <text evidence="5 17">Belongs to the sugar phosphate cyclases superfamily. Dehydroquinate synthase family.</text>
</comment>
<dbReference type="PANTHER" id="PTHR43622:SF7">
    <property type="entry name" value="3-DEHYDROQUINATE SYNTHASE, CHLOROPLASTIC"/>
    <property type="match status" value="1"/>
</dbReference>
<keyword evidence="14 17" id="KW-0057">Aromatic amino acid biosynthesis</keyword>
<evidence type="ECO:0000256" key="7">
    <source>
        <dbReference type="ARBA" id="ARBA00017684"/>
    </source>
</evidence>
<dbReference type="InterPro" id="IPR016037">
    <property type="entry name" value="DHQ_synth_AroB"/>
</dbReference>
<feature type="binding site" evidence="17">
    <location>
        <position position="188"/>
    </location>
    <ligand>
        <name>Zn(2+)</name>
        <dbReference type="ChEBI" id="CHEBI:29105"/>
    </ligand>
</feature>
<sequence>MTTTLTIRSAAGTYPVVIGPGILSEVGSRLRAQTGDPDGGVFIVTDDTVHALGYADVVQQSCTRAGYAATVTVVPPRDESKSLEMANTLYDRMLDAGIRRNGVVLAVGGGVVGDLAGFVAATYLRGIRFAQIPTTLLAHDSSLGGKVGVNLSRGKNLVGAFHPPIAVWYDVQTLASLPEREWRGGMTEVIKHALIGDKTLFAELAATPMDRYPGDDAAERLVARAAAVKIAVVEADERESGQRMWLNVGHTVGHAVEQLSHYQLNHGEAIAMGLCVEAQLALDLGLADTETRDQISFVLVRHGLPTVPPAFDFTEVVRVLNLDKKHRSNEWTFVLPVRIGRVDIVHGVTETALHKAWQQVLTGEENQK</sequence>
<keyword evidence="15 17" id="KW-0456">Lyase</keyword>
<dbReference type="InterPro" id="IPR050071">
    <property type="entry name" value="Dehydroquinate_synthase"/>
</dbReference>
<dbReference type="HAMAP" id="MF_00110">
    <property type="entry name" value="DHQ_synthase"/>
    <property type="match status" value="1"/>
</dbReference>
<reference evidence="20 21" key="1">
    <citation type="submission" date="2023-07" db="EMBL/GenBank/DDBJ databases">
        <title>Genomic Encyclopedia of Type Strains, Phase IV (KMG-IV): sequencing the most valuable type-strain genomes for metagenomic binning, comparative biology and taxonomic classification.</title>
        <authorList>
            <person name="Goeker M."/>
        </authorList>
    </citation>
    <scope>NUCLEOTIDE SEQUENCE [LARGE SCALE GENOMIC DNA]</scope>
    <source>
        <strain evidence="20 21">DSM 4006</strain>
    </source>
</reference>
<feature type="domain" description="3-dehydroquinate synthase N-terminal" evidence="18">
    <location>
        <begin position="73"/>
        <end position="183"/>
    </location>
</feature>
<dbReference type="InterPro" id="IPR030963">
    <property type="entry name" value="DHQ_synth_fam"/>
</dbReference>
<dbReference type="EMBL" id="JAUSTP010000001">
    <property type="protein sequence ID" value="MDQ0188543.1"/>
    <property type="molecule type" value="Genomic_DNA"/>
</dbReference>
<evidence type="ECO:0000313" key="20">
    <source>
        <dbReference type="EMBL" id="MDQ0188543.1"/>
    </source>
</evidence>
<dbReference type="Pfam" id="PF24621">
    <property type="entry name" value="DHQS_C"/>
    <property type="match status" value="1"/>
</dbReference>
<evidence type="ECO:0000256" key="12">
    <source>
        <dbReference type="ARBA" id="ARBA00022833"/>
    </source>
</evidence>
<dbReference type="Pfam" id="PF01761">
    <property type="entry name" value="DHQ_synthase"/>
    <property type="match status" value="1"/>
</dbReference>
<organism evidence="20 21">
    <name type="scientific">Alicyclobacillus cycloheptanicus</name>
    <dbReference type="NCBI Taxonomy" id="1457"/>
    <lineage>
        <taxon>Bacteria</taxon>
        <taxon>Bacillati</taxon>
        <taxon>Bacillota</taxon>
        <taxon>Bacilli</taxon>
        <taxon>Bacillales</taxon>
        <taxon>Alicyclobacillaceae</taxon>
        <taxon>Alicyclobacillus</taxon>
    </lineage>
</organism>
<dbReference type="NCBIfam" id="TIGR01357">
    <property type="entry name" value="aroB"/>
    <property type="match status" value="1"/>
</dbReference>
<dbReference type="Gene3D" id="3.40.50.1970">
    <property type="match status" value="1"/>
</dbReference>
<comment type="caution">
    <text evidence="17">Lacks conserved residue(s) required for the propagation of feature annotation.</text>
</comment>
<keyword evidence="16 17" id="KW-0170">Cobalt</keyword>
<evidence type="ECO:0000256" key="13">
    <source>
        <dbReference type="ARBA" id="ARBA00023027"/>
    </source>
</evidence>
<dbReference type="PANTHER" id="PTHR43622">
    <property type="entry name" value="3-DEHYDROQUINATE SYNTHASE"/>
    <property type="match status" value="1"/>
</dbReference>
<evidence type="ECO:0000259" key="18">
    <source>
        <dbReference type="Pfam" id="PF01761"/>
    </source>
</evidence>
<comment type="function">
    <text evidence="17">Catalyzes the conversion of 3-deoxy-D-arabino-heptulosonate 7-phosphate (DAHP) to dehydroquinate (DHQ).</text>
</comment>
<protein>
    <recommendedName>
        <fullName evidence="7 17">3-dehydroquinate synthase</fullName>
        <shortName evidence="17">DHQS</shortName>
        <ecNumber evidence="6 17">4.2.3.4</ecNumber>
    </recommendedName>
</protein>
<evidence type="ECO:0000256" key="5">
    <source>
        <dbReference type="ARBA" id="ARBA00005412"/>
    </source>
</evidence>
<feature type="binding site" evidence="17">
    <location>
        <begin position="134"/>
        <end position="135"/>
    </location>
    <ligand>
        <name>NAD(+)</name>
        <dbReference type="ChEBI" id="CHEBI:57540"/>
    </ligand>
</feature>
<evidence type="ECO:0000313" key="21">
    <source>
        <dbReference type="Proteomes" id="UP001232973"/>
    </source>
</evidence>
<feature type="binding site" evidence="17">
    <location>
        <position position="250"/>
    </location>
    <ligand>
        <name>Zn(2+)</name>
        <dbReference type="ChEBI" id="CHEBI:29105"/>
    </ligand>
</feature>
<feature type="binding site" evidence="17">
    <location>
        <position position="155"/>
    </location>
    <ligand>
        <name>NAD(+)</name>
        <dbReference type="ChEBI" id="CHEBI:57540"/>
    </ligand>
</feature>
<proteinExistence type="inferred from homology"/>
<dbReference type="EC" id="4.2.3.4" evidence="6 17"/>
<evidence type="ECO:0000259" key="19">
    <source>
        <dbReference type="Pfam" id="PF24621"/>
    </source>
</evidence>
<feature type="binding site" evidence="17">
    <location>
        <position position="146"/>
    </location>
    <ligand>
        <name>NAD(+)</name>
        <dbReference type="ChEBI" id="CHEBI:57540"/>
    </ligand>
</feature>
<feature type="binding site" evidence="17">
    <location>
        <position position="266"/>
    </location>
    <ligand>
        <name>Zn(2+)</name>
        <dbReference type="ChEBI" id="CHEBI:29105"/>
    </ligand>
</feature>
<evidence type="ECO:0000256" key="6">
    <source>
        <dbReference type="ARBA" id="ARBA00013031"/>
    </source>
</evidence>
<keyword evidence="9 17" id="KW-0028">Amino-acid biosynthesis</keyword>
<evidence type="ECO:0000256" key="15">
    <source>
        <dbReference type="ARBA" id="ARBA00023239"/>
    </source>
</evidence>
<evidence type="ECO:0000256" key="1">
    <source>
        <dbReference type="ARBA" id="ARBA00001393"/>
    </source>
</evidence>
<comment type="catalytic activity">
    <reaction evidence="1 17">
        <text>7-phospho-2-dehydro-3-deoxy-D-arabino-heptonate = 3-dehydroquinate + phosphate</text>
        <dbReference type="Rhea" id="RHEA:21968"/>
        <dbReference type="ChEBI" id="CHEBI:32364"/>
        <dbReference type="ChEBI" id="CHEBI:43474"/>
        <dbReference type="ChEBI" id="CHEBI:58394"/>
        <dbReference type="EC" id="4.2.3.4"/>
    </reaction>
</comment>
<dbReference type="InterPro" id="IPR056179">
    <property type="entry name" value="DHQS_C"/>
</dbReference>
<comment type="caution">
    <text evidence="20">The sequence shown here is derived from an EMBL/GenBank/DDBJ whole genome shotgun (WGS) entry which is preliminary data.</text>
</comment>
<evidence type="ECO:0000256" key="17">
    <source>
        <dbReference type="HAMAP-Rule" id="MF_00110"/>
    </source>
</evidence>
<accession>A0ABT9XE25</accession>
<comment type="cofactor">
    <cofactor evidence="2 17">
        <name>NAD(+)</name>
        <dbReference type="ChEBI" id="CHEBI:57540"/>
    </cofactor>
</comment>
<evidence type="ECO:0000256" key="2">
    <source>
        <dbReference type="ARBA" id="ARBA00001911"/>
    </source>
</evidence>
<dbReference type="CDD" id="cd08195">
    <property type="entry name" value="DHQS"/>
    <property type="match status" value="1"/>
</dbReference>
<evidence type="ECO:0000256" key="16">
    <source>
        <dbReference type="ARBA" id="ARBA00023285"/>
    </source>
</evidence>
<name>A0ABT9XE25_9BACL</name>
<evidence type="ECO:0000256" key="8">
    <source>
        <dbReference type="ARBA" id="ARBA00022490"/>
    </source>
</evidence>
<dbReference type="RefSeq" id="WP_274455943.1">
    <property type="nucleotide sequence ID" value="NZ_CP067097.1"/>
</dbReference>
<evidence type="ECO:0000256" key="4">
    <source>
        <dbReference type="ARBA" id="ARBA00004661"/>
    </source>
</evidence>
<dbReference type="SUPFAM" id="SSF56796">
    <property type="entry name" value="Dehydroquinate synthase-like"/>
    <property type="match status" value="1"/>
</dbReference>
<evidence type="ECO:0000256" key="3">
    <source>
        <dbReference type="ARBA" id="ARBA00004496"/>
    </source>
</evidence>
<dbReference type="PIRSF" id="PIRSF001455">
    <property type="entry name" value="DHQ_synth"/>
    <property type="match status" value="1"/>
</dbReference>
<gene>
    <name evidence="17" type="primary">aroB</name>
    <name evidence="20" type="ORF">J2S03_000347</name>
</gene>
<evidence type="ECO:0000256" key="9">
    <source>
        <dbReference type="ARBA" id="ARBA00022605"/>
    </source>
</evidence>
<keyword evidence="10 17" id="KW-0479">Metal-binding</keyword>
<evidence type="ECO:0000256" key="10">
    <source>
        <dbReference type="ARBA" id="ARBA00022723"/>
    </source>
</evidence>
<dbReference type="Proteomes" id="UP001232973">
    <property type="component" value="Unassembled WGS sequence"/>
</dbReference>
<keyword evidence="8 17" id="KW-0963">Cytoplasm</keyword>
<comment type="subcellular location">
    <subcellularLocation>
        <location evidence="3 17">Cytoplasm</location>
    </subcellularLocation>
</comment>
<comment type="cofactor">
    <cofactor evidence="17">
        <name>Co(2+)</name>
        <dbReference type="ChEBI" id="CHEBI:48828"/>
    </cofactor>
    <cofactor evidence="17">
        <name>Zn(2+)</name>
        <dbReference type="ChEBI" id="CHEBI:29105"/>
    </cofactor>
    <text evidence="17">Binds 1 divalent metal cation per subunit. Can use either Co(2+) or Zn(2+).</text>
</comment>
<keyword evidence="13 17" id="KW-0520">NAD</keyword>
<evidence type="ECO:0000256" key="11">
    <source>
        <dbReference type="ARBA" id="ARBA00022741"/>
    </source>
</evidence>
<dbReference type="Gene3D" id="1.20.1090.10">
    <property type="entry name" value="Dehydroquinate synthase-like - alpha domain"/>
    <property type="match status" value="1"/>
</dbReference>
<evidence type="ECO:0000256" key="14">
    <source>
        <dbReference type="ARBA" id="ARBA00023141"/>
    </source>
</evidence>
<feature type="domain" description="3-dehydroquinate synthase C-terminal" evidence="19">
    <location>
        <begin position="185"/>
        <end position="325"/>
    </location>
</feature>
<keyword evidence="21" id="KW-1185">Reference proteome</keyword>
<keyword evidence="11 17" id="KW-0547">Nucleotide-binding</keyword>